<keyword evidence="12" id="KW-1185">Reference proteome</keyword>
<evidence type="ECO:0000256" key="2">
    <source>
        <dbReference type="ARBA" id="ARBA00022737"/>
    </source>
</evidence>
<dbReference type="OrthoDB" id="20872at2759"/>
<feature type="compositionally biased region" description="Low complexity" evidence="8">
    <location>
        <begin position="736"/>
        <end position="767"/>
    </location>
</feature>
<dbReference type="InterPro" id="IPR017455">
    <property type="entry name" value="Znf_FYVE-rel"/>
</dbReference>
<dbReference type="Pfam" id="PF00651">
    <property type="entry name" value="BTB"/>
    <property type="match status" value="1"/>
</dbReference>
<feature type="repeat" description="ANK" evidence="6">
    <location>
        <begin position="563"/>
        <end position="583"/>
    </location>
</feature>
<organism evidence="11 12">
    <name type="scientific">Hondaea fermentalgiana</name>
    <dbReference type="NCBI Taxonomy" id="2315210"/>
    <lineage>
        <taxon>Eukaryota</taxon>
        <taxon>Sar</taxon>
        <taxon>Stramenopiles</taxon>
        <taxon>Bigyra</taxon>
        <taxon>Labyrinthulomycetes</taxon>
        <taxon>Thraustochytrida</taxon>
        <taxon>Thraustochytriidae</taxon>
        <taxon>Hondaea</taxon>
    </lineage>
</organism>
<proteinExistence type="predicted"/>
<dbReference type="InterPro" id="IPR036770">
    <property type="entry name" value="Ankyrin_rpt-contain_sf"/>
</dbReference>
<feature type="repeat" description="ANK" evidence="6">
    <location>
        <begin position="946"/>
        <end position="978"/>
    </location>
</feature>
<dbReference type="Gene3D" id="1.25.40.20">
    <property type="entry name" value="Ankyrin repeat-containing domain"/>
    <property type="match status" value="3"/>
</dbReference>
<gene>
    <name evidence="11" type="ORF">FCC1311_058982</name>
</gene>
<evidence type="ECO:0000259" key="10">
    <source>
        <dbReference type="PROSITE" id="PS50178"/>
    </source>
</evidence>
<dbReference type="Gene3D" id="3.30.40.10">
    <property type="entry name" value="Zinc/RING finger domain, C3HC4 (zinc finger)"/>
    <property type="match status" value="1"/>
</dbReference>
<evidence type="ECO:0000259" key="9">
    <source>
        <dbReference type="PROSITE" id="PS50097"/>
    </source>
</evidence>
<keyword evidence="5 6" id="KW-0040">ANK repeat</keyword>
<feature type="compositionally biased region" description="Polar residues" evidence="8">
    <location>
        <begin position="703"/>
        <end position="713"/>
    </location>
</feature>
<dbReference type="SUPFAM" id="SSF54695">
    <property type="entry name" value="POZ domain"/>
    <property type="match status" value="1"/>
</dbReference>
<evidence type="ECO:0000256" key="8">
    <source>
        <dbReference type="SAM" id="MobiDB-lite"/>
    </source>
</evidence>
<dbReference type="PANTHER" id="PTHR24193">
    <property type="entry name" value="ANKYRIN REPEAT PROTEIN"/>
    <property type="match status" value="1"/>
</dbReference>
<dbReference type="Pfam" id="PF01363">
    <property type="entry name" value="FYVE"/>
    <property type="match status" value="1"/>
</dbReference>
<dbReference type="PROSITE" id="PS50178">
    <property type="entry name" value="ZF_FYVE"/>
    <property type="match status" value="1"/>
</dbReference>
<dbReference type="GO" id="GO:0045944">
    <property type="term" value="P:positive regulation of transcription by RNA polymerase II"/>
    <property type="evidence" value="ECO:0007669"/>
    <property type="project" value="TreeGrafter"/>
</dbReference>
<evidence type="ECO:0000256" key="5">
    <source>
        <dbReference type="ARBA" id="ARBA00023043"/>
    </source>
</evidence>
<dbReference type="SUPFAM" id="SSF48403">
    <property type="entry name" value="Ankyrin repeat"/>
    <property type="match status" value="1"/>
</dbReference>
<dbReference type="SMART" id="SM00225">
    <property type="entry name" value="BTB"/>
    <property type="match status" value="1"/>
</dbReference>
<dbReference type="SMART" id="SM00064">
    <property type="entry name" value="FYVE"/>
    <property type="match status" value="1"/>
</dbReference>
<keyword evidence="3 7" id="KW-0863">Zinc-finger</keyword>
<feature type="region of interest" description="Disordered" evidence="8">
    <location>
        <begin position="1078"/>
        <end position="1184"/>
    </location>
</feature>
<keyword evidence="1" id="KW-0479">Metal-binding</keyword>
<evidence type="ECO:0000313" key="12">
    <source>
        <dbReference type="Proteomes" id="UP000241890"/>
    </source>
</evidence>
<feature type="region of interest" description="Disordered" evidence="8">
    <location>
        <begin position="664"/>
        <end position="789"/>
    </location>
</feature>
<name>A0A2R5GFL7_9STRA</name>
<dbReference type="Pfam" id="PF00023">
    <property type="entry name" value="Ank"/>
    <property type="match status" value="1"/>
</dbReference>
<feature type="compositionally biased region" description="Polar residues" evidence="8">
    <location>
        <begin position="425"/>
        <end position="442"/>
    </location>
</feature>
<keyword evidence="2" id="KW-0677">Repeat</keyword>
<feature type="region of interest" description="Disordered" evidence="8">
    <location>
        <begin position="1"/>
        <end position="75"/>
    </location>
</feature>
<evidence type="ECO:0000256" key="4">
    <source>
        <dbReference type="ARBA" id="ARBA00022833"/>
    </source>
</evidence>
<feature type="repeat" description="ANK" evidence="6">
    <location>
        <begin position="633"/>
        <end position="665"/>
    </location>
</feature>
<dbReference type="InterPro" id="IPR050663">
    <property type="entry name" value="Ankyrin-SOCS_Box"/>
</dbReference>
<accession>A0A2R5GFL7</accession>
<feature type="domain" description="FYVE-type" evidence="10">
    <location>
        <begin position="1013"/>
        <end position="1073"/>
    </location>
</feature>
<feature type="region of interest" description="Disordered" evidence="8">
    <location>
        <begin position="372"/>
        <end position="442"/>
    </location>
</feature>
<evidence type="ECO:0000256" key="3">
    <source>
        <dbReference type="ARBA" id="ARBA00022771"/>
    </source>
</evidence>
<dbReference type="GO" id="GO:0008270">
    <property type="term" value="F:zinc ion binding"/>
    <property type="evidence" value="ECO:0007669"/>
    <property type="project" value="UniProtKB-KW"/>
</dbReference>
<feature type="repeat" description="ANK" evidence="6">
    <location>
        <begin position="530"/>
        <end position="562"/>
    </location>
</feature>
<dbReference type="InterPro" id="IPR011333">
    <property type="entry name" value="SKP1/BTB/POZ_sf"/>
</dbReference>
<feature type="compositionally biased region" description="Polar residues" evidence="8">
    <location>
        <begin position="401"/>
        <end position="412"/>
    </location>
</feature>
<dbReference type="PROSITE" id="PS50297">
    <property type="entry name" value="ANK_REP_REGION"/>
    <property type="match status" value="6"/>
</dbReference>
<dbReference type="SMART" id="SM00248">
    <property type="entry name" value="ANK"/>
    <property type="match status" value="8"/>
</dbReference>
<dbReference type="GO" id="GO:0005634">
    <property type="term" value="C:nucleus"/>
    <property type="evidence" value="ECO:0007669"/>
    <property type="project" value="TreeGrafter"/>
</dbReference>
<dbReference type="InterPro" id="IPR011011">
    <property type="entry name" value="Znf_FYVE_PHD"/>
</dbReference>
<sequence>MAHGGAETGEGAAGATLQQQRQQQQQQRQANASTSESAMASSLASSSRPTTTATTPPLTKAQAGGTSAAASGAARSGSLEHDVRLGLRKMFNSHELADVRLHGFEDDQGLTTIEQIPAHRLVLSLRSPVFRQRLKVGGPWYGRSDIKCEIADFDVMRAVVRFMYTDALEIPAGNLHLGARVHSAARLFGITLLEELAGDWLARTVSEGRGTDEWFSTALAVLQFAMHGRSAATALKVERDRLDGCIDPRLARACLNFVHAELDEAPPSTRAALFRAMHGPVANLREGAQDDAASSCEASICADVLLEIAGSVESPRLMESAVLTGRADIVLDLISRGVDPDAPTSLSNLLPVEIALQLGKVLSASAQGDQGHARLASSSSSSISSLPGNTRRQASVDDLYSANSATGPTQRSAGLPSIPAGPTANEGNTDADQESSTRVSAAQTEARIARILDQELGYKPTWSSQEDMTRIVETLILGAKRVADASMGDRRDHVQQHHSMLNLAARLGNARHVEALVEAGADINECDPATGRCALHCAAEGGHADVARVLLANGVVHNQQDQNGCTALHLACRRGHVSVVELLQAAVNVMIPDRYGWTALHHAARKGHAEVAHHILQACEDPLGLIMATEYDQGSTALHLAASNAHYRVVLVVLDMARELDEEAVDEAETTGPSKRRAQQQHQQDQQQQHDQAHAAGGAANDGLSSPKTSRSPQKSDQKDRDGNTENQDSAANQGASSKTGTTAKVSSSGATSSAAAVSSSPSKAGGFPDDRSVGSRRSTRSGKTTLKHGSNIDGYLHCRAITNAKDLQSRTPLHCACATGCDAIIRTEIAFTARLNSGKPDAEETEQHDLPEYDVFRRACKVIETLLDAKSDVMARTKIGYVPLHFALGGQRKQSQQIRGNVSWLRQLQDPGPAQRARIENMTRLLTILVGVPGGHETMKAIGSDGVTPLHVAVRNGHVRAVTVLIRGGADPNARDQAGATPLALAREHWPLPLLVNALIKQLPMAPRWVEDAEVTKCETCKSAFSFTNRKHHCRCCHSIHCSTCASRKLPIPRFGVDSPVRVCDACHEALSWPDVQDEEYSGSDQDEFSDEADEDTFQDELDRRESQARSVASSTSARSFLSSQRKKPTTTSASAARDSTNLAAGATSGSQSSAQASNVKHIRVAASSAANGNRRRRNVNLS</sequence>
<dbReference type="PRINTS" id="PR01415">
    <property type="entry name" value="ANKYRIN"/>
</dbReference>
<dbReference type="Proteomes" id="UP000241890">
    <property type="component" value="Unassembled WGS sequence"/>
</dbReference>
<feature type="compositionally biased region" description="Low complexity" evidence="8">
    <location>
        <begin position="13"/>
        <end position="75"/>
    </location>
</feature>
<feature type="compositionally biased region" description="Polar residues" evidence="8">
    <location>
        <begin position="725"/>
        <end position="735"/>
    </location>
</feature>
<dbReference type="Pfam" id="PF12796">
    <property type="entry name" value="Ank_2"/>
    <property type="match status" value="2"/>
</dbReference>
<reference evidence="11 12" key="1">
    <citation type="submission" date="2017-12" db="EMBL/GenBank/DDBJ databases">
        <title>Sequencing, de novo assembly and annotation of complete genome of a new Thraustochytrid species, strain FCC1311.</title>
        <authorList>
            <person name="Sedici K."/>
            <person name="Godart F."/>
            <person name="Aiese Cigliano R."/>
            <person name="Sanseverino W."/>
            <person name="Barakat M."/>
            <person name="Ortet P."/>
            <person name="Marechal E."/>
            <person name="Cagnac O."/>
            <person name="Amato A."/>
        </authorList>
    </citation>
    <scope>NUCLEOTIDE SEQUENCE [LARGE SCALE GENOMIC DNA]</scope>
</reference>
<dbReference type="InterPro" id="IPR000210">
    <property type="entry name" value="BTB/POZ_dom"/>
</dbReference>
<dbReference type="InterPro" id="IPR002110">
    <property type="entry name" value="Ankyrin_rpt"/>
</dbReference>
<evidence type="ECO:0000256" key="1">
    <source>
        <dbReference type="ARBA" id="ARBA00022723"/>
    </source>
</evidence>
<comment type="caution">
    <text evidence="11">The sequence shown here is derived from an EMBL/GenBank/DDBJ whole genome shotgun (WGS) entry which is preliminary data.</text>
</comment>
<protein>
    <submittedName>
        <fullName evidence="11">Ankyrin repeat domain-containing protein 1</fullName>
    </submittedName>
</protein>
<dbReference type="AlphaFoldDB" id="A0A2R5GFL7"/>
<evidence type="ECO:0000256" key="6">
    <source>
        <dbReference type="PROSITE-ProRule" id="PRU00023"/>
    </source>
</evidence>
<feature type="compositionally biased region" description="Acidic residues" evidence="8">
    <location>
        <begin position="1078"/>
        <end position="1101"/>
    </location>
</feature>
<keyword evidence="4" id="KW-0862">Zinc</keyword>
<feature type="compositionally biased region" description="Gly residues" evidence="8">
    <location>
        <begin position="1"/>
        <end position="12"/>
    </location>
</feature>
<dbReference type="SUPFAM" id="SSF57903">
    <property type="entry name" value="FYVE/PHD zinc finger"/>
    <property type="match status" value="1"/>
</dbReference>
<feature type="compositionally biased region" description="Basic residues" evidence="8">
    <location>
        <begin position="1175"/>
        <end position="1184"/>
    </location>
</feature>
<dbReference type="PANTHER" id="PTHR24193:SF121">
    <property type="entry name" value="ADA2A-CONTAINING COMPLEX COMPONENT 3, ISOFORM D"/>
    <property type="match status" value="1"/>
</dbReference>
<evidence type="ECO:0000256" key="7">
    <source>
        <dbReference type="PROSITE-ProRule" id="PRU00091"/>
    </source>
</evidence>
<feature type="domain" description="BTB" evidence="9">
    <location>
        <begin position="97"/>
        <end position="172"/>
    </location>
</feature>
<dbReference type="PROSITE" id="PS50088">
    <property type="entry name" value="ANK_REPEAT"/>
    <property type="match status" value="6"/>
</dbReference>
<dbReference type="CDD" id="cd18186">
    <property type="entry name" value="BTB_POZ_ZBTB_KLHL-like"/>
    <property type="match status" value="1"/>
</dbReference>
<dbReference type="InterPro" id="IPR013083">
    <property type="entry name" value="Znf_RING/FYVE/PHD"/>
</dbReference>
<feature type="compositionally biased region" description="Basic and acidic residues" evidence="8">
    <location>
        <begin position="714"/>
        <end position="724"/>
    </location>
</feature>
<feature type="repeat" description="ANK" evidence="6">
    <location>
        <begin position="595"/>
        <end position="617"/>
    </location>
</feature>
<feature type="compositionally biased region" description="Low complexity" evidence="8">
    <location>
        <begin position="680"/>
        <end position="699"/>
    </location>
</feature>
<dbReference type="PROSITE" id="PS50097">
    <property type="entry name" value="BTB"/>
    <property type="match status" value="1"/>
</dbReference>
<evidence type="ECO:0000313" key="11">
    <source>
        <dbReference type="EMBL" id="GBG29677.1"/>
    </source>
</evidence>
<dbReference type="InParanoid" id="A0A2R5GFL7"/>
<dbReference type="Gene3D" id="3.30.710.10">
    <property type="entry name" value="Potassium Channel Kv1.1, Chain A"/>
    <property type="match status" value="1"/>
</dbReference>
<feature type="repeat" description="ANK" evidence="6">
    <location>
        <begin position="496"/>
        <end position="528"/>
    </location>
</feature>
<dbReference type="EMBL" id="BEYU01000063">
    <property type="protein sequence ID" value="GBG29677.1"/>
    <property type="molecule type" value="Genomic_DNA"/>
</dbReference>
<feature type="compositionally biased region" description="Low complexity" evidence="8">
    <location>
        <begin position="1110"/>
        <end position="1159"/>
    </location>
</feature>
<dbReference type="GO" id="GO:0000976">
    <property type="term" value="F:transcription cis-regulatory region binding"/>
    <property type="evidence" value="ECO:0007669"/>
    <property type="project" value="TreeGrafter"/>
</dbReference>
<dbReference type="InterPro" id="IPR000306">
    <property type="entry name" value="Znf_FYVE"/>
</dbReference>